<feature type="domain" description="Potassium channel" evidence="10">
    <location>
        <begin position="199"/>
        <end position="256"/>
    </location>
</feature>
<keyword evidence="6 9" id="KW-0472">Membrane</keyword>
<evidence type="ECO:0000313" key="12">
    <source>
        <dbReference type="Proteomes" id="UP000276133"/>
    </source>
</evidence>
<dbReference type="GO" id="GO:0022841">
    <property type="term" value="F:potassium ion leak channel activity"/>
    <property type="evidence" value="ECO:0007669"/>
    <property type="project" value="TreeGrafter"/>
</dbReference>
<keyword evidence="12" id="KW-1185">Reference proteome</keyword>
<evidence type="ECO:0000256" key="6">
    <source>
        <dbReference type="ARBA" id="ARBA00023136"/>
    </source>
</evidence>
<comment type="subcellular location">
    <subcellularLocation>
        <location evidence="1">Membrane</location>
        <topology evidence="1">Multi-pass membrane protein</topology>
    </subcellularLocation>
</comment>
<dbReference type="GO" id="GO:0015271">
    <property type="term" value="F:outward rectifier potassium channel activity"/>
    <property type="evidence" value="ECO:0007669"/>
    <property type="project" value="TreeGrafter"/>
</dbReference>
<name>A0A3M7P7E2_BRAPC</name>
<evidence type="ECO:0000256" key="5">
    <source>
        <dbReference type="ARBA" id="ARBA00023065"/>
    </source>
</evidence>
<feature type="non-terminal residue" evidence="11">
    <location>
        <position position="341"/>
    </location>
</feature>
<dbReference type="SUPFAM" id="SSF81324">
    <property type="entry name" value="Voltage-gated potassium channels"/>
    <property type="match status" value="1"/>
</dbReference>
<proteinExistence type="predicted"/>
<keyword evidence="2" id="KW-0813">Transport</keyword>
<feature type="transmembrane region" description="Helical" evidence="9">
    <location>
        <begin position="235"/>
        <end position="253"/>
    </location>
</feature>
<dbReference type="Gene3D" id="1.10.287.70">
    <property type="match status" value="1"/>
</dbReference>
<dbReference type="PANTHER" id="PTHR11003">
    <property type="entry name" value="POTASSIUM CHANNEL, SUBFAMILY K"/>
    <property type="match status" value="1"/>
</dbReference>
<evidence type="ECO:0000313" key="11">
    <source>
        <dbReference type="EMBL" id="RMZ94657.1"/>
    </source>
</evidence>
<dbReference type="InterPro" id="IPR003280">
    <property type="entry name" value="2pore_dom_K_chnl"/>
</dbReference>
<comment type="caution">
    <text evidence="11">The sequence shown here is derived from an EMBL/GenBank/DDBJ whole genome shotgun (WGS) entry which is preliminary data.</text>
</comment>
<dbReference type="OrthoDB" id="297496at2759"/>
<evidence type="ECO:0000256" key="1">
    <source>
        <dbReference type="ARBA" id="ARBA00004141"/>
    </source>
</evidence>
<reference evidence="11 12" key="1">
    <citation type="journal article" date="2018" name="Sci. Rep.">
        <title>Genomic signatures of local adaptation to the degree of environmental predictability in rotifers.</title>
        <authorList>
            <person name="Franch-Gras L."/>
            <person name="Hahn C."/>
            <person name="Garcia-Roger E.M."/>
            <person name="Carmona M.J."/>
            <person name="Serra M."/>
            <person name="Gomez A."/>
        </authorList>
    </citation>
    <scope>NUCLEOTIDE SEQUENCE [LARGE SCALE GENOMIC DNA]</scope>
    <source>
        <strain evidence="11">HYR1</strain>
    </source>
</reference>
<dbReference type="GO" id="GO:0030322">
    <property type="term" value="P:stabilization of membrane potential"/>
    <property type="evidence" value="ECO:0007669"/>
    <property type="project" value="TreeGrafter"/>
</dbReference>
<keyword evidence="3 9" id="KW-0812">Transmembrane</keyword>
<evidence type="ECO:0000256" key="4">
    <source>
        <dbReference type="ARBA" id="ARBA00022989"/>
    </source>
</evidence>
<evidence type="ECO:0000256" key="7">
    <source>
        <dbReference type="ARBA" id="ARBA00023303"/>
    </source>
</evidence>
<dbReference type="InterPro" id="IPR013099">
    <property type="entry name" value="K_chnl_dom"/>
</dbReference>
<accession>A0A3M7P7E2</accession>
<dbReference type="Pfam" id="PF07885">
    <property type="entry name" value="Ion_trans_2"/>
    <property type="match status" value="1"/>
</dbReference>
<feature type="transmembrane region" description="Helical" evidence="9">
    <location>
        <begin position="103"/>
        <end position="123"/>
    </location>
</feature>
<feature type="region of interest" description="Disordered" evidence="8">
    <location>
        <begin position="321"/>
        <end position="341"/>
    </location>
</feature>
<dbReference type="STRING" id="10195.A0A3M7P7E2"/>
<evidence type="ECO:0000256" key="9">
    <source>
        <dbReference type="SAM" id="Phobius"/>
    </source>
</evidence>
<dbReference type="EMBL" id="REGN01012888">
    <property type="protein sequence ID" value="RMZ94657.1"/>
    <property type="molecule type" value="Genomic_DNA"/>
</dbReference>
<feature type="transmembrane region" description="Helical" evidence="9">
    <location>
        <begin position="202"/>
        <end position="223"/>
    </location>
</feature>
<organism evidence="11 12">
    <name type="scientific">Brachionus plicatilis</name>
    <name type="common">Marine rotifer</name>
    <name type="synonym">Brachionus muelleri</name>
    <dbReference type="NCBI Taxonomy" id="10195"/>
    <lineage>
        <taxon>Eukaryota</taxon>
        <taxon>Metazoa</taxon>
        <taxon>Spiralia</taxon>
        <taxon>Gnathifera</taxon>
        <taxon>Rotifera</taxon>
        <taxon>Eurotatoria</taxon>
        <taxon>Monogononta</taxon>
        <taxon>Pseudotrocha</taxon>
        <taxon>Ploima</taxon>
        <taxon>Brachionidae</taxon>
        <taxon>Brachionus</taxon>
    </lineage>
</organism>
<keyword evidence="4 9" id="KW-1133">Transmembrane helix</keyword>
<keyword evidence="5" id="KW-0406">Ion transport</keyword>
<evidence type="ECO:0000256" key="8">
    <source>
        <dbReference type="SAM" id="MobiDB-lite"/>
    </source>
</evidence>
<sequence length="341" mass="38183">MFIFRKRKSSKKRKSPEKYKYTITRTPNAQQTIDMVTQATRLEGGADEPLDATEKFHYSHGSQNQQVFSSQTSRREVRRKKTRKIEKFKNACKKTTTFLFSRVGLCIVCIGYVAVGGLIFRSIEGSHEDQKMKNKSLVGDLVNTRTDTLVNEIWNMTKFEKVFHEKNYTSKLKTKLVEYQKNLTDAVKDGYKGSLSYNATKWTYPGSILYSVTIVTTIGYGHITCETDTGKIVTIFYAIFGIPMMLLCLANIGSSMANLFRFLYARVCCGYCNYVKRRNIRMKAAATLSSAAAAGQANAAAAAAALSLAALTSNNLLAHASSDEKQGHNEKFDKHADPNEL</sequence>
<dbReference type="GO" id="GO:0005886">
    <property type="term" value="C:plasma membrane"/>
    <property type="evidence" value="ECO:0007669"/>
    <property type="project" value="TreeGrafter"/>
</dbReference>
<keyword evidence="7 11" id="KW-0407">Ion channel</keyword>
<gene>
    <name evidence="11" type="ORF">BpHYR1_051778</name>
</gene>
<evidence type="ECO:0000256" key="2">
    <source>
        <dbReference type="ARBA" id="ARBA00022448"/>
    </source>
</evidence>
<dbReference type="PANTHER" id="PTHR11003:SF334">
    <property type="entry name" value="FI03418P"/>
    <property type="match status" value="1"/>
</dbReference>
<dbReference type="AlphaFoldDB" id="A0A3M7P7E2"/>
<protein>
    <submittedName>
        <fullName evidence="11">Potassium channel subfamily K member 18</fullName>
    </submittedName>
</protein>
<dbReference type="Proteomes" id="UP000276133">
    <property type="component" value="Unassembled WGS sequence"/>
</dbReference>
<evidence type="ECO:0000259" key="10">
    <source>
        <dbReference type="Pfam" id="PF07885"/>
    </source>
</evidence>
<evidence type="ECO:0000256" key="3">
    <source>
        <dbReference type="ARBA" id="ARBA00022692"/>
    </source>
</evidence>